<feature type="compositionally biased region" description="Basic residues" evidence="1">
    <location>
        <begin position="828"/>
        <end position="844"/>
    </location>
</feature>
<dbReference type="SMART" id="SM00451">
    <property type="entry name" value="ZnF_U1"/>
    <property type="match status" value="3"/>
</dbReference>
<feature type="region of interest" description="Disordered" evidence="1">
    <location>
        <begin position="215"/>
        <end position="239"/>
    </location>
</feature>
<dbReference type="Gene3D" id="1.10.1410.40">
    <property type="match status" value="1"/>
</dbReference>
<name>A0A8C2P7K3_CAPHI</name>
<dbReference type="FunFam" id="3.30.160.60:FF:000210">
    <property type="entry name" value="Zinc finger RNA-binding protein 2"/>
    <property type="match status" value="1"/>
</dbReference>
<dbReference type="InterPro" id="IPR036236">
    <property type="entry name" value="Znf_C2H2_sf"/>
</dbReference>
<feature type="region of interest" description="Disordered" evidence="1">
    <location>
        <begin position="284"/>
        <end position="380"/>
    </location>
</feature>
<dbReference type="InterPro" id="IPR049402">
    <property type="entry name" value="DZF_dom_C"/>
</dbReference>
<feature type="compositionally biased region" description="Basic and acidic residues" evidence="1">
    <location>
        <begin position="671"/>
        <end position="680"/>
    </location>
</feature>
<dbReference type="FunFam" id="1.10.1410.40:FF:000001">
    <property type="entry name" value="interleukin enhancer-binding factor 3 isoform X1"/>
    <property type="match status" value="1"/>
</dbReference>
<dbReference type="Pfam" id="PF07528">
    <property type="entry name" value="DZF_N"/>
    <property type="match status" value="1"/>
</dbReference>
<feature type="domain" description="DZF" evidence="2">
    <location>
        <begin position="502"/>
        <end position="791"/>
    </location>
</feature>
<feature type="compositionally biased region" description="Polar residues" evidence="1">
    <location>
        <begin position="1"/>
        <end position="14"/>
    </location>
</feature>
<evidence type="ECO:0000259" key="2">
    <source>
        <dbReference type="PROSITE" id="PS51703"/>
    </source>
</evidence>
<feature type="compositionally biased region" description="Polar residues" evidence="1">
    <location>
        <begin position="781"/>
        <end position="790"/>
    </location>
</feature>
<dbReference type="GO" id="GO:0008270">
    <property type="term" value="F:zinc ion binding"/>
    <property type="evidence" value="ECO:0007669"/>
    <property type="project" value="InterPro"/>
</dbReference>
<evidence type="ECO:0000256" key="1">
    <source>
        <dbReference type="SAM" id="MobiDB-lite"/>
    </source>
</evidence>
<dbReference type="GO" id="GO:0003725">
    <property type="term" value="F:double-stranded RNA binding"/>
    <property type="evidence" value="ECO:0007669"/>
    <property type="project" value="TreeGrafter"/>
</dbReference>
<dbReference type="SMART" id="SM00572">
    <property type="entry name" value="DZF"/>
    <property type="match status" value="1"/>
</dbReference>
<dbReference type="Gene3D" id="3.30.460.10">
    <property type="entry name" value="Beta Polymerase, domain 2"/>
    <property type="match status" value="1"/>
</dbReference>
<protein>
    <recommendedName>
        <fullName evidence="2">DZF domain-containing protein</fullName>
    </recommendedName>
</protein>
<feature type="region of interest" description="Disordered" evidence="1">
    <location>
        <begin position="667"/>
        <end position="690"/>
    </location>
</feature>
<feature type="compositionally biased region" description="Low complexity" evidence="1">
    <location>
        <begin position="296"/>
        <end position="315"/>
    </location>
</feature>
<organism evidence="3">
    <name type="scientific">Capra hircus</name>
    <name type="common">Goat</name>
    <dbReference type="NCBI Taxonomy" id="9925"/>
    <lineage>
        <taxon>Eukaryota</taxon>
        <taxon>Metazoa</taxon>
        <taxon>Chordata</taxon>
        <taxon>Craniata</taxon>
        <taxon>Vertebrata</taxon>
        <taxon>Euteleostomi</taxon>
        <taxon>Mammalia</taxon>
        <taxon>Eutheria</taxon>
        <taxon>Laurasiatheria</taxon>
        <taxon>Artiodactyla</taxon>
        <taxon>Ruminantia</taxon>
        <taxon>Pecora</taxon>
        <taxon>Bovidae</taxon>
        <taxon>Caprinae</taxon>
        <taxon>Capra</taxon>
    </lineage>
</organism>
<dbReference type="InterPro" id="IPR013087">
    <property type="entry name" value="Znf_C2H2_type"/>
</dbReference>
<dbReference type="Pfam" id="PF20965">
    <property type="entry name" value="DZF_C"/>
    <property type="match status" value="1"/>
</dbReference>
<dbReference type="InterPro" id="IPR003604">
    <property type="entry name" value="Matrin/U1-like-C_Znf_C2H2"/>
</dbReference>
<reference evidence="3" key="2">
    <citation type="submission" date="2025-08" db="UniProtKB">
        <authorList>
            <consortium name="Ensembl"/>
        </authorList>
    </citation>
    <scope>IDENTIFICATION</scope>
</reference>
<dbReference type="PROSITE" id="PS51703">
    <property type="entry name" value="DZF"/>
    <property type="match status" value="1"/>
</dbReference>
<dbReference type="Gene3D" id="3.30.160.60">
    <property type="entry name" value="Classic Zinc Finger"/>
    <property type="match status" value="3"/>
</dbReference>
<dbReference type="GO" id="GO:0003727">
    <property type="term" value="F:single-stranded RNA binding"/>
    <property type="evidence" value="ECO:0007669"/>
    <property type="project" value="TreeGrafter"/>
</dbReference>
<sequence>SNRPTGGLTASQPVPSLRAKRWDEVRQTRSLGYSGYQPHSGQDLGYSTQPQEPMPAATTAPSYQVSATSSHTIAYVALAVHSRDPGLQGTQGAYGGGGYGQAQPLPQMPTAEAGPPASVACSSYTYAPASSAQPMASSVPALPASSSFSAASPVDSSQWGGPGGSPSASCAHSVAKKLPVPSKLPRPWTGPQPLPLHYCDICKISCAGPQTYREHLEGQKHKKKEAAQKMGVQPNGSPRGVQAQLRCDLCAVSCTGAEAYAAHIRGAKHQKVFKLHTKLGKPIPTIDPAPANPHLSAPAASAKPAAPASPSVCAPSRPPPPRRPATSKASRVGPPALPATDCRAPHGKPATPRSERPGEPSTRGGSTEASGSSCEGQPVGPGYVEEVCNEEGRVIRFRCKLCECSFNDPNARDMHVRGRRHRLQYKKKVNPDLPIADKPSTRVRKLVEETLRRQRQLTKRRLGELRRWHNETRRRLEEGLPVPDAHSGRPLPDQHLPALRSRPGAPTAKPLPTRRPESSDDRHVMCKHAAIYPTEEELLAVQKAVSHAERALKLVSDTLAEEDSASPEPEGGDHSSGPSPSARILKGVMRVGLLAKGLLLRGDRAVQLILLCSQKPTHALQRRVAEQLPLQLPVVTDDKYEVSSDPDASIVISSCEEPRIQVAVSITSPLMREDPSKDQGTEVPPPDPRDVLSPEKCLQALAALRHAKWFQARASGLQPCVIVIRVFRDLCQRVPTWGALPDWAMELLVEKALSSTKGPLSPGDAVRRVLECVASGTLLTGQSPLASSSDPRALGRHQGPWGSGAGGQRSLLGTPLSSIQPRQDIGHRHTHACHSPKGAMRRRGRVEGEAGAGWRGFHRVL</sequence>
<feature type="compositionally biased region" description="Polar residues" evidence="1">
    <location>
        <begin position="37"/>
        <end position="51"/>
    </location>
</feature>
<dbReference type="PANTHER" id="PTHR45762">
    <property type="entry name" value="ZINC FINGER RNA-BINDING PROTEIN"/>
    <property type="match status" value="1"/>
</dbReference>
<dbReference type="InterPro" id="IPR049401">
    <property type="entry name" value="DZF_dom_N"/>
</dbReference>
<dbReference type="FunFam" id="3.30.160.60:FF:000898">
    <property type="entry name" value="zinc finger RNA-binding protein 2"/>
    <property type="match status" value="1"/>
</dbReference>
<feature type="region of interest" description="Disordered" evidence="1">
    <location>
        <begin position="478"/>
        <end position="522"/>
    </location>
</feature>
<feature type="region of interest" description="Disordered" evidence="1">
    <location>
        <begin position="559"/>
        <end position="582"/>
    </location>
</feature>
<dbReference type="Ensembl" id="ENSCHIT00010018014.1">
    <property type="protein sequence ID" value="ENSCHIP00010012703.1"/>
    <property type="gene ID" value="ENSCHIG00010009366.1"/>
</dbReference>
<feature type="region of interest" description="Disordered" evidence="1">
    <location>
        <begin position="135"/>
        <end position="171"/>
    </location>
</feature>
<dbReference type="SMART" id="SM00355">
    <property type="entry name" value="ZnF_C2H2"/>
    <property type="match status" value="3"/>
</dbReference>
<dbReference type="PROSITE" id="PS00028">
    <property type="entry name" value="ZINC_FINGER_C2H2_1"/>
    <property type="match status" value="1"/>
</dbReference>
<dbReference type="PANTHER" id="PTHR45762:SF2">
    <property type="entry name" value="ZINC FINGER RNA-BINDING PROTEIN 2"/>
    <property type="match status" value="1"/>
</dbReference>
<dbReference type="Pfam" id="PF12874">
    <property type="entry name" value="zf-met"/>
    <property type="match status" value="3"/>
</dbReference>
<dbReference type="SUPFAM" id="SSF57667">
    <property type="entry name" value="beta-beta-alpha zinc fingers"/>
    <property type="match status" value="3"/>
</dbReference>
<accession>A0A8C2P7K3</accession>
<feature type="region of interest" description="Disordered" evidence="1">
    <location>
        <begin position="1"/>
        <end position="57"/>
    </location>
</feature>
<feature type="compositionally biased region" description="Polar residues" evidence="1">
    <location>
        <begin position="363"/>
        <end position="375"/>
    </location>
</feature>
<proteinExistence type="predicted"/>
<evidence type="ECO:0000313" key="3">
    <source>
        <dbReference type="Ensembl" id="ENSCHIP00010012703.1"/>
    </source>
</evidence>
<dbReference type="AlphaFoldDB" id="A0A8C2P7K3"/>
<feature type="region of interest" description="Disordered" evidence="1">
    <location>
        <begin position="88"/>
        <end position="114"/>
    </location>
</feature>
<dbReference type="FunFam" id="3.30.460.10:FF:000010">
    <property type="entry name" value="Zinc finger RNA-binding protein 2"/>
    <property type="match status" value="1"/>
</dbReference>
<dbReference type="InterPro" id="IPR043519">
    <property type="entry name" value="NT_sf"/>
</dbReference>
<feature type="region of interest" description="Disordered" evidence="1">
    <location>
        <begin position="781"/>
        <end position="849"/>
    </location>
</feature>
<reference evidence="3" key="1">
    <citation type="submission" date="2019-03" db="EMBL/GenBank/DDBJ databases">
        <title>Genome sequencing and reference-guided assembly of Black Bengal Goat (Capra hircus).</title>
        <authorList>
            <person name="Siddiki A.Z."/>
            <person name="Baten A."/>
            <person name="Billah M."/>
            <person name="Alam M.A.U."/>
            <person name="Shawrob K.S.M."/>
            <person name="Saha S."/>
            <person name="Chowdhury M."/>
            <person name="Rahman A.H."/>
            <person name="Stear M."/>
            <person name="Miah G."/>
            <person name="Das G.B."/>
            <person name="Hossain M.M."/>
            <person name="Kumkum M."/>
            <person name="Islam M.S."/>
            <person name="Mollah A.M."/>
            <person name="Ahsan A."/>
            <person name="Tusar F."/>
            <person name="Khan M.K.I."/>
        </authorList>
    </citation>
    <scope>NUCLEOTIDE SEQUENCE [LARGE SCALE GENOMIC DNA]</scope>
</reference>
<dbReference type="InterPro" id="IPR006561">
    <property type="entry name" value="DZF_dom"/>
</dbReference>
<dbReference type="GO" id="GO:0071011">
    <property type="term" value="C:precatalytic spliceosome"/>
    <property type="evidence" value="ECO:0007669"/>
    <property type="project" value="TreeGrafter"/>
</dbReference>